<comment type="similarity">
    <text evidence="2">Belongs to the outer membrane factor (OMF) (TC 1.B.17) family.</text>
</comment>
<organism evidence="9 10">
    <name type="scientific">Cloacibacterium normanense</name>
    <dbReference type="NCBI Taxonomy" id="237258"/>
    <lineage>
        <taxon>Bacteria</taxon>
        <taxon>Pseudomonadati</taxon>
        <taxon>Bacteroidota</taxon>
        <taxon>Flavobacteriia</taxon>
        <taxon>Flavobacteriales</taxon>
        <taxon>Weeksellaceae</taxon>
    </lineage>
</organism>
<dbReference type="Gene3D" id="1.20.1600.10">
    <property type="entry name" value="Outer membrane efflux proteins (OEP)"/>
    <property type="match status" value="1"/>
</dbReference>
<dbReference type="PANTHER" id="PTHR30026">
    <property type="entry name" value="OUTER MEMBRANE PROTEIN TOLC"/>
    <property type="match status" value="1"/>
</dbReference>
<evidence type="ECO:0000256" key="4">
    <source>
        <dbReference type="ARBA" id="ARBA00022452"/>
    </source>
</evidence>
<keyword evidence="3" id="KW-0813">Transport</keyword>
<feature type="coiled-coil region" evidence="8">
    <location>
        <begin position="341"/>
        <end position="393"/>
    </location>
</feature>
<evidence type="ECO:0000256" key="5">
    <source>
        <dbReference type="ARBA" id="ARBA00022692"/>
    </source>
</evidence>
<dbReference type="GO" id="GO:0015288">
    <property type="term" value="F:porin activity"/>
    <property type="evidence" value="ECO:0007669"/>
    <property type="project" value="TreeGrafter"/>
</dbReference>
<evidence type="ECO:0000313" key="9">
    <source>
        <dbReference type="EMBL" id="OEL12322.1"/>
    </source>
</evidence>
<dbReference type="GO" id="GO:1990281">
    <property type="term" value="C:efflux pump complex"/>
    <property type="evidence" value="ECO:0007669"/>
    <property type="project" value="TreeGrafter"/>
</dbReference>
<dbReference type="EMBL" id="MKGI01000005">
    <property type="protein sequence ID" value="OEL12322.1"/>
    <property type="molecule type" value="Genomic_DNA"/>
</dbReference>
<comment type="caution">
    <text evidence="9">The sequence shown here is derived from an EMBL/GenBank/DDBJ whole genome shotgun (WGS) entry which is preliminary data.</text>
</comment>
<evidence type="ECO:0000256" key="1">
    <source>
        <dbReference type="ARBA" id="ARBA00004442"/>
    </source>
</evidence>
<dbReference type="GO" id="GO:0015562">
    <property type="term" value="F:efflux transmembrane transporter activity"/>
    <property type="evidence" value="ECO:0007669"/>
    <property type="project" value="InterPro"/>
</dbReference>
<keyword evidence="8" id="KW-0175">Coiled coil</keyword>
<name>A0A1E5UHG0_9FLAO</name>
<proteinExistence type="inferred from homology"/>
<evidence type="ECO:0000256" key="2">
    <source>
        <dbReference type="ARBA" id="ARBA00007613"/>
    </source>
</evidence>
<evidence type="ECO:0000313" key="10">
    <source>
        <dbReference type="Proteomes" id="UP000095601"/>
    </source>
</evidence>
<gene>
    <name evidence="9" type="ORF">BHF72_1076</name>
</gene>
<evidence type="ECO:0000256" key="8">
    <source>
        <dbReference type="SAM" id="Coils"/>
    </source>
</evidence>
<sequence>MTKKKNLNRMRKFLTVVFVFSLVLKGFSQDTIRISRAELEQRMVDQNLQVKLANDEAKLAQAELLGTRAMYLPNVNASYTFSNTNNPLYAFGSKLNQERITQMDFDPAKLNAPDAISNFATKIEVQQPIINMDAVYLKKAGQVKSEVLKIKAERTKEYIQFEFKKAYMQLQLAYRMLETLENAKTTTLANKKVIDNYFKNGMIQKTEVLYIDVRVKEIENQIAYAKSNIKNASDYLYFLLDEESFNKVFKPSEKLEFQNQILENTATLNVERKDLQAYQKSLEAYDYLIKSTKAKFLPRLNAFGSFELYDNKFAQFGANGYLAGVQLSWNVFDGLKAKSEQEKYKAELTKAQTEITQYNKQSQLELNKANRQVQDAENKVNLSKLALEQSKEAYRIRKNRYDQGLEKSSDLLMSETTMSQKDLEYQQAIFEYNVALEYYKFLKN</sequence>
<evidence type="ECO:0000256" key="6">
    <source>
        <dbReference type="ARBA" id="ARBA00023136"/>
    </source>
</evidence>
<keyword evidence="7" id="KW-0998">Cell outer membrane</keyword>
<dbReference type="InterPro" id="IPR003423">
    <property type="entry name" value="OMP_efflux"/>
</dbReference>
<dbReference type="InterPro" id="IPR051906">
    <property type="entry name" value="TolC-like"/>
</dbReference>
<dbReference type="Proteomes" id="UP000095601">
    <property type="component" value="Unassembled WGS sequence"/>
</dbReference>
<accession>A0A1E5UHG0</accession>
<dbReference type="AlphaFoldDB" id="A0A1E5UHG0"/>
<dbReference type="GO" id="GO:0009279">
    <property type="term" value="C:cell outer membrane"/>
    <property type="evidence" value="ECO:0007669"/>
    <property type="project" value="UniProtKB-SubCell"/>
</dbReference>
<keyword evidence="10" id="KW-1185">Reference proteome</keyword>
<evidence type="ECO:0000256" key="3">
    <source>
        <dbReference type="ARBA" id="ARBA00022448"/>
    </source>
</evidence>
<keyword evidence="5" id="KW-0812">Transmembrane</keyword>
<comment type="subcellular location">
    <subcellularLocation>
        <location evidence="1">Cell outer membrane</location>
    </subcellularLocation>
</comment>
<keyword evidence="6" id="KW-0472">Membrane</keyword>
<reference evidence="9 10" key="1">
    <citation type="submission" date="2016-09" db="EMBL/GenBank/DDBJ databases">
        <authorList>
            <person name="Capua I."/>
            <person name="De Benedictis P."/>
            <person name="Joannis T."/>
            <person name="Lombin L.H."/>
            <person name="Cattoli G."/>
        </authorList>
    </citation>
    <scope>NUCLEOTIDE SEQUENCE [LARGE SCALE GENOMIC DNA]</scope>
    <source>
        <strain evidence="9 10">NRS-1</strain>
    </source>
</reference>
<dbReference type="PANTHER" id="PTHR30026:SF21">
    <property type="entry name" value="SLR1270 PROTEIN"/>
    <property type="match status" value="1"/>
</dbReference>
<dbReference type="STRING" id="237258.SAMN04489756_102143"/>
<dbReference type="Pfam" id="PF02321">
    <property type="entry name" value="OEP"/>
    <property type="match status" value="1"/>
</dbReference>
<protein>
    <submittedName>
        <fullName evidence="9">Outer membrane efflux family protein</fullName>
    </submittedName>
</protein>
<dbReference type="PATRIC" id="fig|237258.4.peg.2081"/>
<keyword evidence="4" id="KW-1134">Transmembrane beta strand</keyword>
<evidence type="ECO:0000256" key="7">
    <source>
        <dbReference type="ARBA" id="ARBA00023237"/>
    </source>
</evidence>
<dbReference type="SUPFAM" id="SSF56954">
    <property type="entry name" value="Outer membrane efflux proteins (OEP)"/>
    <property type="match status" value="1"/>
</dbReference>